<dbReference type="NCBIfam" id="NF004012">
    <property type="entry name" value="PRK05477.1-2"/>
    <property type="match status" value="1"/>
</dbReference>
<feature type="region of interest" description="Disordered" evidence="11">
    <location>
        <begin position="250"/>
        <end position="269"/>
    </location>
</feature>
<dbReference type="PANTHER" id="PTHR11659">
    <property type="entry name" value="GLUTAMYL-TRNA GLN AMIDOTRANSFERASE SUBUNIT B MITOCHONDRIAL AND PROKARYOTIC PET112-RELATED"/>
    <property type="match status" value="1"/>
</dbReference>
<dbReference type="EC" id="6.3.5.-" evidence="10"/>
<dbReference type="PROSITE" id="PS01234">
    <property type="entry name" value="GATB"/>
    <property type="match status" value="1"/>
</dbReference>
<keyword evidence="5 10" id="KW-0067">ATP-binding</keyword>
<evidence type="ECO:0000256" key="2">
    <source>
        <dbReference type="ARBA" id="ARBA00011123"/>
    </source>
</evidence>
<dbReference type="Pfam" id="PF02637">
    <property type="entry name" value="GatB_Yqey"/>
    <property type="match status" value="1"/>
</dbReference>
<evidence type="ECO:0000256" key="11">
    <source>
        <dbReference type="SAM" id="MobiDB-lite"/>
    </source>
</evidence>
<dbReference type="InterPro" id="IPR003789">
    <property type="entry name" value="Asn/Gln_tRNA_amidoTrase-B-like"/>
</dbReference>
<dbReference type="InterPro" id="IPR014746">
    <property type="entry name" value="Gln_synth/guanido_kin_cat_dom"/>
</dbReference>
<dbReference type="GO" id="GO:0070681">
    <property type="term" value="P:glutaminyl-tRNAGln biosynthesis via transamidation"/>
    <property type="evidence" value="ECO:0007669"/>
    <property type="project" value="TreeGrafter"/>
</dbReference>
<dbReference type="PANTHER" id="PTHR11659:SF0">
    <property type="entry name" value="GLUTAMYL-TRNA(GLN) AMIDOTRANSFERASE SUBUNIT B, MITOCHONDRIAL"/>
    <property type="match status" value="1"/>
</dbReference>
<evidence type="ECO:0000256" key="10">
    <source>
        <dbReference type="HAMAP-Rule" id="MF_00121"/>
    </source>
</evidence>
<evidence type="ECO:0000259" key="12">
    <source>
        <dbReference type="SMART" id="SM00845"/>
    </source>
</evidence>
<dbReference type="AlphaFoldDB" id="A0A1F5PLY4"/>
<sequence>MSYQPVIGLEIHLQIKTRSKMFCSSPNSPDGDEPNTHICEVCTGQPGSLPVVNKEALDRAILMGLSLNCEIAHSTKFDRKNYFYPDLPKGYQISQFDRPICGSGAVEIQTPAGPRTIRITRAHLEEDAGKLIHPAGAQYSLVDLNRAGVPLLEIVTEPDFQTPGEAKQFLQGLRAIARYLGVSDADMEKGHLRCDANISMRPAGAAELPNYKVEVKNMNSFRSVEAALAYEIKRQTEALEAGRTLARETRGWSDAKQATLSQRSKEGSDDYRYFPEPDLPILHIDSAHIEELRKQLPELPQQKLARFRSEFGLPAGIGWQIVESREMAEYFEATVSELKEWFSVQKIASSEAIKESIQEAARWCAGLFTELLNRNGVGPKKTKIKPENFAELLTLISKGEISKTAAKQVLTQMFETGDDPSNIIEEQGLKQVSDTGELATIVEKVMADNPKVVEDVRAGKQQAIGFLVGKVMAASKGKANPQVVNQLLLAKLK</sequence>
<proteinExistence type="inferred from homology"/>
<comment type="caution">
    <text evidence="13">The sequence shown here is derived from an EMBL/GenBank/DDBJ whole genome shotgun (WGS) entry which is preliminary data.</text>
</comment>
<reference evidence="13 14" key="1">
    <citation type="journal article" date="2016" name="Nat. Commun.">
        <title>Thousands of microbial genomes shed light on interconnected biogeochemical processes in an aquifer system.</title>
        <authorList>
            <person name="Anantharaman K."/>
            <person name="Brown C.T."/>
            <person name="Hug L.A."/>
            <person name="Sharon I."/>
            <person name="Castelle C.J."/>
            <person name="Probst A.J."/>
            <person name="Thomas B.C."/>
            <person name="Singh A."/>
            <person name="Wilkins M.J."/>
            <person name="Karaoz U."/>
            <person name="Brodie E.L."/>
            <person name="Williams K.H."/>
            <person name="Hubbard S.S."/>
            <person name="Banfield J.F."/>
        </authorList>
    </citation>
    <scope>NUCLEOTIDE SEQUENCE [LARGE SCALE GENOMIC DNA]</scope>
</reference>
<comment type="subunit">
    <text evidence="2 10">Heterotrimer of A, B and C subunits.</text>
</comment>
<dbReference type="GO" id="GO:0006412">
    <property type="term" value="P:translation"/>
    <property type="evidence" value="ECO:0007669"/>
    <property type="project" value="UniProtKB-UniRule"/>
</dbReference>
<protein>
    <recommendedName>
        <fullName evidence="10">Aspartyl/glutamyl-tRNA(Asn/Gln) amidotransferase subunit B</fullName>
        <shortName evidence="10">Asp/Glu-ADT subunit B</shortName>
        <ecNumber evidence="10">6.3.5.-</ecNumber>
    </recommendedName>
</protein>
<dbReference type="Gene3D" id="1.10.10.410">
    <property type="match status" value="1"/>
</dbReference>
<dbReference type="NCBIfam" id="TIGR00133">
    <property type="entry name" value="gatB"/>
    <property type="match status" value="1"/>
</dbReference>
<evidence type="ECO:0000256" key="1">
    <source>
        <dbReference type="ARBA" id="ARBA00005306"/>
    </source>
</evidence>
<dbReference type="SMART" id="SM00845">
    <property type="entry name" value="GatB_Yqey"/>
    <property type="match status" value="1"/>
</dbReference>
<dbReference type="GO" id="GO:0050567">
    <property type="term" value="F:glutaminyl-tRNA synthase (glutamine-hydrolyzing) activity"/>
    <property type="evidence" value="ECO:0007669"/>
    <property type="project" value="UniProtKB-UniRule"/>
</dbReference>
<dbReference type="InterPro" id="IPR004413">
    <property type="entry name" value="GatB"/>
</dbReference>
<evidence type="ECO:0000256" key="5">
    <source>
        <dbReference type="ARBA" id="ARBA00022840"/>
    </source>
</evidence>
<evidence type="ECO:0000313" key="13">
    <source>
        <dbReference type="EMBL" id="OGE90909.1"/>
    </source>
</evidence>
<dbReference type="InterPro" id="IPR042114">
    <property type="entry name" value="GatB_C_1"/>
</dbReference>
<dbReference type="InterPro" id="IPR017958">
    <property type="entry name" value="Gln-tRNA_amidoTrfase_suB_CS"/>
</dbReference>
<gene>
    <name evidence="10" type="primary">gatB</name>
    <name evidence="13" type="ORF">A2722_00610</name>
</gene>
<feature type="domain" description="Asn/Gln amidotransferase" evidence="12">
    <location>
        <begin position="329"/>
        <end position="492"/>
    </location>
</feature>
<dbReference type="FunFam" id="1.10.10.410:FF:000001">
    <property type="entry name" value="Aspartyl/glutamyl-tRNA(Asn/Gln) amidotransferase subunit B"/>
    <property type="match status" value="1"/>
</dbReference>
<dbReference type="InterPro" id="IPR018027">
    <property type="entry name" value="Asn/Gln_amidotransferase"/>
</dbReference>
<dbReference type="SUPFAM" id="SSF89095">
    <property type="entry name" value="GatB/YqeY motif"/>
    <property type="match status" value="1"/>
</dbReference>
<evidence type="ECO:0000256" key="4">
    <source>
        <dbReference type="ARBA" id="ARBA00022741"/>
    </source>
</evidence>
<evidence type="ECO:0000256" key="3">
    <source>
        <dbReference type="ARBA" id="ARBA00022598"/>
    </source>
</evidence>
<evidence type="ECO:0000313" key="14">
    <source>
        <dbReference type="Proteomes" id="UP000178377"/>
    </source>
</evidence>
<dbReference type="InterPro" id="IPR017959">
    <property type="entry name" value="Asn/Gln-tRNA_amidoTrfase_suB/E"/>
</dbReference>
<dbReference type="Proteomes" id="UP000178377">
    <property type="component" value="Unassembled WGS sequence"/>
</dbReference>
<comment type="catalytic activity">
    <reaction evidence="9 10">
        <text>L-glutamyl-tRNA(Gln) + L-glutamine + ATP + H2O = L-glutaminyl-tRNA(Gln) + L-glutamate + ADP + phosphate + H(+)</text>
        <dbReference type="Rhea" id="RHEA:17521"/>
        <dbReference type="Rhea" id="RHEA-COMP:9681"/>
        <dbReference type="Rhea" id="RHEA-COMP:9684"/>
        <dbReference type="ChEBI" id="CHEBI:15377"/>
        <dbReference type="ChEBI" id="CHEBI:15378"/>
        <dbReference type="ChEBI" id="CHEBI:29985"/>
        <dbReference type="ChEBI" id="CHEBI:30616"/>
        <dbReference type="ChEBI" id="CHEBI:43474"/>
        <dbReference type="ChEBI" id="CHEBI:58359"/>
        <dbReference type="ChEBI" id="CHEBI:78520"/>
        <dbReference type="ChEBI" id="CHEBI:78521"/>
        <dbReference type="ChEBI" id="CHEBI:456216"/>
    </reaction>
</comment>
<dbReference type="STRING" id="1817828.A2722_00610"/>
<evidence type="ECO:0000256" key="6">
    <source>
        <dbReference type="ARBA" id="ARBA00022917"/>
    </source>
</evidence>
<evidence type="ECO:0000256" key="9">
    <source>
        <dbReference type="ARBA" id="ARBA00047913"/>
    </source>
</evidence>
<comment type="function">
    <text evidence="7 10">Allows the formation of correctly charged Asn-tRNA(Asn) or Gln-tRNA(Gln) through the transamidation of misacylated Asp-tRNA(Asn) or Glu-tRNA(Gln) in organisms which lack either or both of asparaginyl-tRNA or glutaminyl-tRNA synthetases. The reaction takes place in the presence of glutamine and ATP through an activated phospho-Asp-tRNA(Asn) or phospho-Glu-tRNA(Gln).</text>
</comment>
<name>A0A1F5PLY4_9BACT</name>
<dbReference type="SUPFAM" id="SSF55931">
    <property type="entry name" value="Glutamine synthetase/guanido kinase"/>
    <property type="match status" value="1"/>
</dbReference>
<evidence type="ECO:0000256" key="7">
    <source>
        <dbReference type="ARBA" id="ARBA00024799"/>
    </source>
</evidence>
<evidence type="ECO:0000256" key="8">
    <source>
        <dbReference type="ARBA" id="ARBA00047380"/>
    </source>
</evidence>
<dbReference type="EMBL" id="MFEO01000006">
    <property type="protein sequence ID" value="OGE90909.1"/>
    <property type="molecule type" value="Genomic_DNA"/>
</dbReference>
<comment type="catalytic activity">
    <reaction evidence="8 10">
        <text>L-aspartyl-tRNA(Asn) + L-glutamine + ATP + H2O = L-asparaginyl-tRNA(Asn) + L-glutamate + ADP + phosphate + 2 H(+)</text>
        <dbReference type="Rhea" id="RHEA:14513"/>
        <dbReference type="Rhea" id="RHEA-COMP:9674"/>
        <dbReference type="Rhea" id="RHEA-COMP:9677"/>
        <dbReference type="ChEBI" id="CHEBI:15377"/>
        <dbReference type="ChEBI" id="CHEBI:15378"/>
        <dbReference type="ChEBI" id="CHEBI:29985"/>
        <dbReference type="ChEBI" id="CHEBI:30616"/>
        <dbReference type="ChEBI" id="CHEBI:43474"/>
        <dbReference type="ChEBI" id="CHEBI:58359"/>
        <dbReference type="ChEBI" id="CHEBI:78515"/>
        <dbReference type="ChEBI" id="CHEBI:78516"/>
        <dbReference type="ChEBI" id="CHEBI:456216"/>
    </reaction>
</comment>
<dbReference type="NCBIfam" id="NF004014">
    <property type="entry name" value="PRK05477.1-4"/>
    <property type="match status" value="1"/>
</dbReference>
<dbReference type="GO" id="GO:0050566">
    <property type="term" value="F:asparaginyl-tRNA synthase (glutamine-hydrolyzing) activity"/>
    <property type="evidence" value="ECO:0007669"/>
    <property type="project" value="RHEA"/>
</dbReference>
<keyword evidence="4 10" id="KW-0547">Nucleotide-binding</keyword>
<dbReference type="Gene3D" id="1.10.150.380">
    <property type="entry name" value="GatB domain, N-terminal subdomain"/>
    <property type="match status" value="1"/>
</dbReference>
<comment type="similarity">
    <text evidence="1 10">Belongs to the GatB/GatE family. GatB subfamily.</text>
</comment>
<dbReference type="InterPro" id="IPR023168">
    <property type="entry name" value="GatB_Yqey_C_2"/>
</dbReference>
<dbReference type="HAMAP" id="MF_00121">
    <property type="entry name" value="GatB"/>
    <property type="match status" value="1"/>
</dbReference>
<keyword evidence="6 10" id="KW-0648">Protein biosynthesis</keyword>
<accession>A0A1F5PLY4</accession>
<keyword evidence="3 10" id="KW-0436">Ligase</keyword>
<dbReference type="Pfam" id="PF02934">
    <property type="entry name" value="GatB_N"/>
    <property type="match status" value="1"/>
</dbReference>
<organism evidence="13 14">
    <name type="scientific">Candidatus Doudnabacteria bacterium RIFCSPHIGHO2_01_FULL_50_11</name>
    <dbReference type="NCBI Taxonomy" id="1817828"/>
    <lineage>
        <taxon>Bacteria</taxon>
        <taxon>Candidatus Doudnaibacteriota</taxon>
    </lineage>
</organism>
<dbReference type="GO" id="GO:0005524">
    <property type="term" value="F:ATP binding"/>
    <property type="evidence" value="ECO:0007669"/>
    <property type="project" value="UniProtKB-KW"/>
</dbReference>
<dbReference type="InterPro" id="IPR006075">
    <property type="entry name" value="Asn/Gln-tRNA_Trfase_suB/E_cat"/>
</dbReference>